<sequence length="422" mass="48081">MKPILSFYVLLLCSMVTTAQEIKALIPSVELLEFSKEGEQEFNRNWKACEVIWEKMQNGVEYKDLTKQEQQDLEKVSEVHSDYWQVGTDGCSWYCGASIAKVSASSYLKTQGKTSYVPENSHDFDYKNAWVEGVEGYGVGEFLEFSFPQENPRITKISIVNGYVKSEKAWKANSRVKKLKMYIDDKPYAILDLKDQRATNHFTVDPIGNDDRDNYDELSKLPDWTIKFEILEVYPGEKYDDTVISEIYFDGIDVHCFAAGTMITMANATQKPIELVKVGDQVVSYHKQTKTYITTIVEEVASPIHNNLVTITFDDQSTITCTNDHPLLRANGDWVSYNPSKTIKDYDYDWVYQLKVGDVLQGNDMQRTVTSIKAIEAAQPTYTIVRLDTGTTFIANNIVVGTEPLRKIKKCDVHKSNCKVVK</sequence>
<dbReference type="RefSeq" id="WP_091404789.1">
    <property type="nucleotide sequence ID" value="NZ_FOAB01000001.1"/>
</dbReference>
<dbReference type="SMART" id="SM00306">
    <property type="entry name" value="HintN"/>
    <property type="match status" value="1"/>
</dbReference>
<dbReference type="InterPro" id="IPR003587">
    <property type="entry name" value="Hint_dom_N"/>
</dbReference>
<dbReference type="CDD" id="cd00081">
    <property type="entry name" value="Hint"/>
    <property type="match status" value="1"/>
</dbReference>
<evidence type="ECO:0000259" key="2">
    <source>
        <dbReference type="SMART" id="SM00306"/>
    </source>
</evidence>
<dbReference type="Gene3D" id="2.170.16.10">
    <property type="entry name" value="Hedgehog/Intein (Hint) domain"/>
    <property type="match status" value="1"/>
</dbReference>
<dbReference type="OrthoDB" id="9784548at2"/>
<dbReference type="Proteomes" id="UP000198521">
    <property type="component" value="Unassembled WGS sequence"/>
</dbReference>
<evidence type="ECO:0000256" key="1">
    <source>
        <dbReference type="SAM" id="SignalP"/>
    </source>
</evidence>
<dbReference type="NCBIfam" id="NF047619">
    <property type="entry name" value="NADase_discoid"/>
    <property type="match status" value="1"/>
</dbReference>
<keyword evidence="5" id="KW-1185">Reference proteome</keyword>
<accession>A0A1H7GJ50</accession>
<dbReference type="SMART" id="SM00536">
    <property type="entry name" value="AXH"/>
    <property type="match status" value="1"/>
</dbReference>
<keyword evidence="1" id="KW-0732">Signal</keyword>
<organism evidence="4 5">
    <name type="scientific">Aquimarina amphilecti</name>
    <dbReference type="NCBI Taxonomy" id="1038014"/>
    <lineage>
        <taxon>Bacteria</taxon>
        <taxon>Pseudomonadati</taxon>
        <taxon>Bacteroidota</taxon>
        <taxon>Flavobacteriia</taxon>
        <taxon>Flavobacteriales</taxon>
        <taxon>Flavobacteriaceae</taxon>
        <taxon>Aquimarina</taxon>
    </lineage>
</organism>
<evidence type="ECO:0000313" key="5">
    <source>
        <dbReference type="Proteomes" id="UP000198521"/>
    </source>
</evidence>
<name>A0A1H7GJ50_AQUAM</name>
<dbReference type="InterPro" id="IPR036844">
    <property type="entry name" value="Hint_dom_sf"/>
</dbReference>
<dbReference type="Pfam" id="PF25302">
    <property type="entry name" value="NADase_transloc"/>
    <property type="match status" value="1"/>
</dbReference>
<feature type="domain" description="Hint" evidence="2">
    <location>
        <begin position="254"/>
        <end position="364"/>
    </location>
</feature>
<feature type="chain" id="PRO_5011616732" evidence="1">
    <location>
        <begin position="20"/>
        <end position="422"/>
    </location>
</feature>
<dbReference type="Pfam" id="PF08517">
    <property type="entry name" value="AXH"/>
    <property type="match status" value="1"/>
</dbReference>
<dbReference type="PROSITE" id="PS50817">
    <property type="entry name" value="INTEIN_N_TER"/>
    <property type="match status" value="1"/>
</dbReference>
<protein>
    <submittedName>
        <fullName evidence="4">Intein N-terminal splicing region</fullName>
    </submittedName>
</protein>
<gene>
    <name evidence="4" type="ORF">SAMN04487910_0393</name>
</gene>
<feature type="signal peptide" evidence="1">
    <location>
        <begin position="1"/>
        <end position="19"/>
    </location>
</feature>
<evidence type="ECO:0000259" key="3">
    <source>
        <dbReference type="SMART" id="SM00536"/>
    </source>
</evidence>
<dbReference type="InterPro" id="IPR003652">
    <property type="entry name" value="Ataxin_AXH_dom"/>
</dbReference>
<dbReference type="GO" id="GO:0016539">
    <property type="term" value="P:intein-mediated protein splicing"/>
    <property type="evidence" value="ECO:0007669"/>
    <property type="project" value="InterPro"/>
</dbReference>
<dbReference type="InterPro" id="IPR006141">
    <property type="entry name" value="Intein_N"/>
</dbReference>
<dbReference type="GO" id="GO:0003723">
    <property type="term" value="F:RNA binding"/>
    <property type="evidence" value="ECO:0007669"/>
    <property type="project" value="InterPro"/>
</dbReference>
<dbReference type="InterPro" id="IPR057561">
    <property type="entry name" value="NADase_transloc"/>
</dbReference>
<dbReference type="EMBL" id="FOAB01000001">
    <property type="protein sequence ID" value="SEK38193.1"/>
    <property type="molecule type" value="Genomic_DNA"/>
</dbReference>
<feature type="domain" description="AXH" evidence="3">
    <location>
        <begin position="255"/>
        <end position="363"/>
    </location>
</feature>
<evidence type="ECO:0000313" key="4">
    <source>
        <dbReference type="EMBL" id="SEK38193.1"/>
    </source>
</evidence>
<proteinExistence type="predicted"/>
<dbReference type="AlphaFoldDB" id="A0A1H7GJ50"/>
<dbReference type="SUPFAM" id="SSF51294">
    <property type="entry name" value="Hedgehog/intein (Hint) domain"/>
    <property type="match status" value="1"/>
</dbReference>
<dbReference type="STRING" id="1038014.SAMN04487910_0393"/>
<reference evidence="5" key="1">
    <citation type="submission" date="2016-10" db="EMBL/GenBank/DDBJ databases">
        <authorList>
            <person name="Varghese N."/>
            <person name="Submissions S."/>
        </authorList>
    </citation>
    <scope>NUCLEOTIDE SEQUENCE [LARGE SCALE GENOMIC DNA]</scope>
    <source>
        <strain evidence="5">DSM 25232 / NCIMB 14723 / 92V</strain>
    </source>
</reference>